<protein>
    <submittedName>
        <fullName evidence="2">MurR/RpiR family transcriptional regulator</fullName>
    </submittedName>
</protein>
<gene>
    <name evidence="2" type="ORF">H9810_04545</name>
</gene>
<reference evidence="2" key="1">
    <citation type="journal article" date="2021" name="PeerJ">
        <title>Extensive microbial diversity within the chicken gut microbiome revealed by metagenomics and culture.</title>
        <authorList>
            <person name="Gilroy R."/>
            <person name="Ravi A."/>
            <person name="Getino M."/>
            <person name="Pursley I."/>
            <person name="Horton D.L."/>
            <person name="Alikhan N.F."/>
            <person name="Baker D."/>
            <person name="Gharbi K."/>
            <person name="Hall N."/>
            <person name="Watson M."/>
            <person name="Adriaenssens E.M."/>
            <person name="Foster-Nyarko E."/>
            <person name="Jarju S."/>
            <person name="Secka A."/>
            <person name="Antonio M."/>
            <person name="Oren A."/>
            <person name="Chaudhuri R.R."/>
            <person name="La Ragione R."/>
            <person name="Hildebrand F."/>
            <person name="Pallen M.J."/>
        </authorList>
    </citation>
    <scope>NUCLEOTIDE SEQUENCE</scope>
    <source>
        <strain evidence="2">3436</strain>
    </source>
</reference>
<comment type="caution">
    <text evidence="2">The sequence shown here is derived from an EMBL/GenBank/DDBJ whole genome shotgun (WGS) entry which is preliminary data.</text>
</comment>
<dbReference type="InterPro" id="IPR047640">
    <property type="entry name" value="RpiR-like"/>
</dbReference>
<dbReference type="PANTHER" id="PTHR30514:SF18">
    <property type="entry name" value="RPIR-FAMILY TRANSCRIPTIONAL REGULATOR"/>
    <property type="match status" value="1"/>
</dbReference>
<dbReference type="GO" id="GO:0003700">
    <property type="term" value="F:DNA-binding transcription factor activity"/>
    <property type="evidence" value="ECO:0007669"/>
    <property type="project" value="InterPro"/>
</dbReference>
<dbReference type="PANTHER" id="PTHR30514">
    <property type="entry name" value="GLUCOKINASE"/>
    <property type="match status" value="1"/>
</dbReference>
<evidence type="ECO:0000313" key="3">
    <source>
        <dbReference type="Proteomes" id="UP000824031"/>
    </source>
</evidence>
<dbReference type="Pfam" id="PF01418">
    <property type="entry name" value="HTH_6"/>
    <property type="match status" value="1"/>
</dbReference>
<dbReference type="SUPFAM" id="SSF53697">
    <property type="entry name" value="SIS domain"/>
    <property type="match status" value="1"/>
</dbReference>
<name>A0A9D2F1V3_9FIRM</name>
<dbReference type="Gene3D" id="1.10.10.10">
    <property type="entry name" value="Winged helix-like DNA-binding domain superfamily/Winged helix DNA-binding domain"/>
    <property type="match status" value="1"/>
</dbReference>
<dbReference type="GO" id="GO:1901135">
    <property type="term" value="P:carbohydrate derivative metabolic process"/>
    <property type="evidence" value="ECO:0007669"/>
    <property type="project" value="InterPro"/>
</dbReference>
<organism evidence="2 3">
    <name type="scientific">Candidatus Gemmiger excrementavium</name>
    <dbReference type="NCBI Taxonomy" id="2838608"/>
    <lineage>
        <taxon>Bacteria</taxon>
        <taxon>Bacillati</taxon>
        <taxon>Bacillota</taxon>
        <taxon>Clostridia</taxon>
        <taxon>Eubacteriales</taxon>
        <taxon>Gemmiger</taxon>
    </lineage>
</organism>
<dbReference type="InterPro" id="IPR046348">
    <property type="entry name" value="SIS_dom_sf"/>
</dbReference>
<dbReference type="GO" id="GO:0097367">
    <property type="term" value="F:carbohydrate derivative binding"/>
    <property type="evidence" value="ECO:0007669"/>
    <property type="project" value="InterPro"/>
</dbReference>
<dbReference type="InterPro" id="IPR036388">
    <property type="entry name" value="WH-like_DNA-bd_sf"/>
</dbReference>
<dbReference type="AlphaFoldDB" id="A0A9D2F1V3"/>
<dbReference type="SUPFAM" id="SSF46689">
    <property type="entry name" value="Homeodomain-like"/>
    <property type="match status" value="1"/>
</dbReference>
<dbReference type="Gene3D" id="3.40.50.10490">
    <property type="entry name" value="Glucose-6-phosphate isomerase like protein, domain 1"/>
    <property type="match status" value="1"/>
</dbReference>
<dbReference type="InterPro" id="IPR009057">
    <property type="entry name" value="Homeodomain-like_sf"/>
</dbReference>
<reference evidence="2" key="2">
    <citation type="submission" date="2021-04" db="EMBL/GenBank/DDBJ databases">
        <authorList>
            <person name="Gilroy R."/>
        </authorList>
    </citation>
    <scope>NUCLEOTIDE SEQUENCE</scope>
    <source>
        <strain evidence="2">3436</strain>
    </source>
</reference>
<dbReference type="GO" id="GO:0003677">
    <property type="term" value="F:DNA binding"/>
    <property type="evidence" value="ECO:0007669"/>
    <property type="project" value="InterPro"/>
</dbReference>
<evidence type="ECO:0000259" key="1">
    <source>
        <dbReference type="PROSITE" id="PS51071"/>
    </source>
</evidence>
<feature type="domain" description="HTH rpiR-type" evidence="1">
    <location>
        <begin position="1"/>
        <end position="75"/>
    </location>
</feature>
<evidence type="ECO:0000313" key="2">
    <source>
        <dbReference type="EMBL" id="HIZ47969.1"/>
    </source>
</evidence>
<dbReference type="InterPro" id="IPR000281">
    <property type="entry name" value="HTH_RpiR"/>
</dbReference>
<proteinExistence type="predicted"/>
<dbReference type="EMBL" id="DXBO01000061">
    <property type="protein sequence ID" value="HIZ47969.1"/>
    <property type="molecule type" value="Genomic_DNA"/>
</dbReference>
<dbReference type="PROSITE" id="PS51071">
    <property type="entry name" value="HTH_RPIR"/>
    <property type="match status" value="1"/>
</dbReference>
<sequence>MNLSFPQMPEKLTSTEQDIVEYIAAHRDEFLCMTIGQLSAALHISEATVSRFARHVGCEDFKHLKRTVVEQTIQRGPVQKLSNTLQAKEDDILAAWLEQQRYNLQKTLDLLDREAFAAAVAALLGARKIFLHARNASRAPAVLLEYRLRRIGLEVEQLPSAGSELAERLAAIGPQDVVVLFGFAKVSQAAGVILERQQQAGYRTILFTSRVWHGEGPRADIELFVYRGDEKEQHSMSSPLSVAEALSLALSAQMGGAALARLDEIQQLKTAYKDRL</sequence>
<accession>A0A9D2F1V3</accession>
<dbReference type="Proteomes" id="UP000824031">
    <property type="component" value="Unassembled WGS sequence"/>
</dbReference>